<dbReference type="GO" id="GO:0008483">
    <property type="term" value="F:transaminase activity"/>
    <property type="evidence" value="ECO:0007669"/>
    <property type="project" value="UniProtKB-KW"/>
</dbReference>
<accession>A0A1M6DT59</accession>
<keyword evidence="4" id="KW-0808">Transferase</keyword>
<dbReference type="InterPro" id="IPR015422">
    <property type="entry name" value="PyrdxlP-dep_Trfase_small"/>
</dbReference>
<feature type="active site" description="Proton acceptor" evidence="1">
    <location>
        <position position="196"/>
    </location>
</feature>
<dbReference type="GO" id="GO:0000271">
    <property type="term" value="P:polysaccharide biosynthetic process"/>
    <property type="evidence" value="ECO:0007669"/>
    <property type="project" value="TreeGrafter"/>
</dbReference>
<proteinExistence type="inferred from homology"/>
<name>A0A1M6DT59_MALRU</name>
<organism evidence="4 5">
    <name type="scientific">Malonomonas rubra DSM 5091</name>
    <dbReference type="NCBI Taxonomy" id="1122189"/>
    <lineage>
        <taxon>Bacteria</taxon>
        <taxon>Pseudomonadati</taxon>
        <taxon>Thermodesulfobacteriota</taxon>
        <taxon>Desulfuromonadia</taxon>
        <taxon>Desulfuromonadales</taxon>
        <taxon>Geopsychrobacteraceae</taxon>
        <taxon>Malonomonas</taxon>
    </lineage>
</organism>
<comment type="similarity">
    <text evidence="3">Belongs to the DegT/DnrJ/EryC1 family.</text>
</comment>
<dbReference type="AlphaFoldDB" id="A0A1M6DT59"/>
<evidence type="ECO:0000256" key="3">
    <source>
        <dbReference type="RuleBase" id="RU004508"/>
    </source>
</evidence>
<dbReference type="Pfam" id="PF01041">
    <property type="entry name" value="DegT_DnrJ_EryC1"/>
    <property type="match status" value="1"/>
</dbReference>
<dbReference type="InterPro" id="IPR015424">
    <property type="entry name" value="PyrdxlP-dep_Trfase"/>
</dbReference>
<dbReference type="InterPro" id="IPR015421">
    <property type="entry name" value="PyrdxlP-dep_Trfase_major"/>
</dbReference>
<keyword evidence="5" id="KW-1185">Reference proteome</keyword>
<dbReference type="PANTHER" id="PTHR30244">
    <property type="entry name" value="TRANSAMINASE"/>
    <property type="match status" value="1"/>
</dbReference>
<dbReference type="Proteomes" id="UP000184171">
    <property type="component" value="Unassembled WGS sequence"/>
</dbReference>
<dbReference type="PANTHER" id="PTHR30244:SF42">
    <property type="entry name" value="UDP-2-ACETAMIDO-2-DEOXY-3-OXO-D-GLUCURONATE AMINOTRANSFERASE"/>
    <property type="match status" value="1"/>
</dbReference>
<dbReference type="OrthoDB" id="9810913at2"/>
<dbReference type="GO" id="GO:0030170">
    <property type="term" value="F:pyridoxal phosphate binding"/>
    <property type="evidence" value="ECO:0007669"/>
    <property type="project" value="TreeGrafter"/>
</dbReference>
<gene>
    <name evidence="4" type="ORF">SAMN02745165_00792</name>
</gene>
<dbReference type="PIRSF" id="PIRSF000390">
    <property type="entry name" value="PLP_StrS"/>
    <property type="match status" value="1"/>
</dbReference>
<evidence type="ECO:0000256" key="1">
    <source>
        <dbReference type="PIRSR" id="PIRSR000390-1"/>
    </source>
</evidence>
<dbReference type="RefSeq" id="WP_072905801.1">
    <property type="nucleotide sequence ID" value="NZ_FQZT01000002.1"/>
</dbReference>
<dbReference type="EMBL" id="FQZT01000002">
    <property type="protein sequence ID" value="SHI76198.1"/>
    <property type="molecule type" value="Genomic_DNA"/>
</dbReference>
<protein>
    <submittedName>
        <fullName evidence="4">UDP-2-acetamido-2-deoxy-ribo-hexuluronate aminotransferase</fullName>
    </submittedName>
</protein>
<sequence>MQFIDLNAQQERIRPQIEARIKAVLDHGKYIMGPEVFELEERLADFVGVKHCVSCASGTDALLMSLMAYGIGPGDAIFTTPFTFVATGEVISLLGATPVYVDIDPRTFNIDPQKLKEVLENFELRTPNSEQPLVPKGIIPVDLFGLPADYDSINRVAKEHGLFVVEDAAQGLGGEYKGRKAGSLADIATTSFFPAKPLGCYGDGGAIFTDNDEIAEKLRSVRVHGQGIDKYENVRIGLNGRLDTLQAAILLPKLEIFPEEIEARQRVARAYTKLLSKVDAQQIITPHVPKGLSSAWAQYSILSEDRETLRGELQQKGIPTAVYYPKPLHLQQAYADLNYNEGDFPVSEKVSSRIFSLPMHPYLEESSQQRVAEIVTESLRKVK</sequence>
<dbReference type="STRING" id="1122189.SAMN02745165_00792"/>
<dbReference type="SUPFAM" id="SSF53383">
    <property type="entry name" value="PLP-dependent transferases"/>
    <property type="match status" value="1"/>
</dbReference>
<evidence type="ECO:0000313" key="4">
    <source>
        <dbReference type="EMBL" id="SHI76198.1"/>
    </source>
</evidence>
<keyword evidence="4" id="KW-0032">Aminotransferase</keyword>
<dbReference type="Gene3D" id="3.90.1150.10">
    <property type="entry name" value="Aspartate Aminotransferase, domain 1"/>
    <property type="match status" value="1"/>
</dbReference>
<reference evidence="4 5" key="1">
    <citation type="submission" date="2016-11" db="EMBL/GenBank/DDBJ databases">
        <authorList>
            <person name="Jaros S."/>
            <person name="Januszkiewicz K."/>
            <person name="Wedrychowicz H."/>
        </authorList>
    </citation>
    <scope>NUCLEOTIDE SEQUENCE [LARGE SCALE GENOMIC DNA]</scope>
    <source>
        <strain evidence="4 5">DSM 5091</strain>
    </source>
</reference>
<feature type="modified residue" description="N6-(pyridoxal phosphate)lysine" evidence="2">
    <location>
        <position position="196"/>
    </location>
</feature>
<dbReference type="CDD" id="cd00616">
    <property type="entry name" value="AHBA_syn"/>
    <property type="match status" value="1"/>
</dbReference>
<dbReference type="InterPro" id="IPR000653">
    <property type="entry name" value="DegT/StrS_aminotransferase"/>
</dbReference>
<evidence type="ECO:0000256" key="2">
    <source>
        <dbReference type="PIRSR" id="PIRSR000390-2"/>
    </source>
</evidence>
<evidence type="ECO:0000313" key="5">
    <source>
        <dbReference type="Proteomes" id="UP000184171"/>
    </source>
</evidence>
<dbReference type="Gene3D" id="3.40.640.10">
    <property type="entry name" value="Type I PLP-dependent aspartate aminotransferase-like (Major domain)"/>
    <property type="match status" value="1"/>
</dbReference>
<keyword evidence="2 3" id="KW-0663">Pyridoxal phosphate</keyword>